<dbReference type="AlphaFoldDB" id="A0A834T7K8"/>
<protein>
    <submittedName>
        <fullName evidence="1">Uncharacterized protein</fullName>
    </submittedName>
</protein>
<comment type="caution">
    <text evidence="1">The sequence shown here is derived from an EMBL/GenBank/DDBJ whole genome shotgun (WGS) entry which is preliminary data.</text>
</comment>
<name>A0A834T7K8_9FABA</name>
<dbReference type="Proteomes" id="UP000634136">
    <property type="component" value="Unassembled WGS sequence"/>
</dbReference>
<accession>A0A834T7K8</accession>
<reference evidence="1" key="1">
    <citation type="submission" date="2020-09" db="EMBL/GenBank/DDBJ databases">
        <title>Genome-Enabled Discovery of Anthraquinone Biosynthesis in Senna tora.</title>
        <authorList>
            <person name="Kang S.-H."/>
            <person name="Pandey R.P."/>
            <person name="Lee C.-M."/>
            <person name="Sim J.-S."/>
            <person name="Jeong J.-T."/>
            <person name="Choi B.-S."/>
            <person name="Jung M."/>
            <person name="Ginzburg D."/>
            <person name="Zhao K."/>
            <person name="Won S.Y."/>
            <person name="Oh T.-J."/>
            <person name="Yu Y."/>
            <person name="Kim N.-H."/>
            <person name="Lee O.R."/>
            <person name="Lee T.-H."/>
            <person name="Bashyal P."/>
            <person name="Kim T.-S."/>
            <person name="Lee W.-H."/>
            <person name="Kawkins C."/>
            <person name="Kim C.-K."/>
            <person name="Kim J.S."/>
            <person name="Ahn B.O."/>
            <person name="Rhee S.Y."/>
            <person name="Sohng J.K."/>
        </authorList>
    </citation>
    <scope>NUCLEOTIDE SEQUENCE</scope>
    <source>
        <tissue evidence="1">Leaf</tissue>
    </source>
</reference>
<sequence length="47" mass="5370">MEEKVYHTPTETPSLYLIQGGKNFWPMGLRPFSHHHLVSTEQDTTAG</sequence>
<evidence type="ECO:0000313" key="1">
    <source>
        <dbReference type="EMBL" id="KAF7815447.1"/>
    </source>
</evidence>
<organism evidence="1 2">
    <name type="scientific">Senna tora</name>
    <dbReference type="NCBI Taxonomy" id="362788"/>
    <lineage>
        <taxon>Eukaryota</taxon>
        <taxon>Viridiplantae</taxon>
        <taxon>Streptophyta</taxon>
        <taxon>Embryophyta</taxon>
        <taxon>Tracheophyta</taxon>
        <taxon>Spermatophyta</taxon>
        <taxon>Magnoliopsida</taxon>
        <taxon>eudicotyledons</taxon>
        <taxon>Gunneridae</taxon>
        <taxon>Pentapetalae</taxon>
        <taxon>rosids</taxon>
        <taxon>fabids</taxon>
        <taxon>Fabales</taxon>
        <taxon>Fabaceae</taxon>
        <taxon>Caesalpinioideae</taxon>
        <taxon>Cassia clade</taxon>
        <taxon>Senna</taxon>
    </lineage>
</organism>
<gene>
    <name evidence="1" type="ORF">G2W53_029416</name>
</gene>
<keyword evidence="2" id="KW-1185">Reference proteome</keyword>
<proteinExistence type="predicted"/>
<dbReference type="EMBL" id="JAAIUW010000009">
    <property type="protein sequence ID" value="KAF7815447.1"/>
    <property type="molecule type" value="Genomic_DNA"/>
</dbReference>
<evidence type="ECO:0000313" key="2">
    <source>
        <dbReference type="Proteomes" id="UP000634136"/>
    </source>
</evidence>